<dbReference type="GO" id="GO:0000221">
    <property type="term" value="C:vacuolar proton-transporting V-type ATPase, V1 domain"/>
    <property type="evidence" value="ECO:0007669"/>
    <property type="project" value="TreeGrafter"/>
</dbReference>
<evidence type="ECO:0000256" key="5">
    <source>
        <dbReference type="RuleBase" id="RU364019"/>
    </source>
</evidence>
<protein>
    <recommendedName>
        <fullName evidence="5">V-type proton ATPase subunit G</fullName>
    </recommendedName>
</protein>
<name>A0A0G4EH04_VITBC</name>
<evidence type="ECO:0000313" key="9">
    <source>
        <dbReference type="Proteomes" id="UP000041254"/>
    </source>
</evidence>
<evidence type="ECO:0000256" key="7">
    <source>
        <dbReference type="SAM" id="MobiDB-lite"/>
    </source>
</evidence>
<organism evidence="8 9">
    <name type="scientific">Vitrella brassicaformis (strain CCMP3155)</name>
    <dbReference type="NCBI Taxonomy" id="1169540"/>
    <lineage>
        <taxon>Eukaryota</taxon>
        <taxon>Sar</taxon>
        <taxon>Alveolata</taxon>
        <taxon>Colpodellida</taxon>
        <taxon>Vitrellaceae</taxon>
        <taxon>Vitrella</taxon>
    </lineage>
</organism>
<proteinExistence type="inferred from homology"/>
<dbReference type="OrthoDB" id="250802at2759"/>
<dbReference type="GO" id="GO:0016887">
    <property type="term" value="F:ATP hydrolysis activity"/>
    <property type="evidence" value="ECO:0007669"/>
    <property type="project" value="TreeGrafter"/>
</dbReference>
<dbReference type="Gene3D" id="1.20.5.2950">
    <property type="match status" value="1"/>
</dbReference>
<dbReference type="EMBL" id="CDMY01000238">
    <property type="protein sequence ID" value="CEL95749.1"/>
    <property type="molecule type" value="Genomic_DNA"/>
</dbReference>
<dbReference type="Proteomes" id="UP000041254">
    <property type="component" value="Unassembled WGS sequence"/>
</dbReference>
<dbReference type="InterPro" id="IPR005124">
    <property type="entry name" value="V-ATPase_G"/>
</dbReference>
<sequence length="192" mass="21438">MHRSGTRPAARNPAQGSVVFRSPLPSHPCELELAIRGERKAKRTSLRRVTRAPCVCCRCGVVWCGATVPLRSSLSLVCCCVVITMASSAYINQLLEAEKRAQEIVEQARKKKAARLKEAKNEADKELVAFREQQEKLFNEHKAQMGSNTGEQQLITETEKTIQSINETFKKNKEGVKKATKQSLEQEQGAKK</sequence>
<gene>
    <name evidence="8" type="ORF">Vbra_4987</name>
</gene>
<reference evidence="8 9" key="1">
    <citation type="submission" date="2014-11" db="EMBL/GenBank/DDBJ databases">
        <authorList>
            <person name="Zhu J."/>
            <person name="Qi W."/>
            <person name="Song R."/>
        </authorList>
    </citation>
    <scope>NUCLEOTIDE SEQUENCE [LARGE SCALE GENOMIC DNA]</scope>
</reference>
<dbReference type="InParanoid" id="A0A0G4EH04"/>
<dbReference type="STRING" id="1169540.A0A0G4EH04"/>
<accession>A0A0G4EH04</accession>
<feature type="region of interest" description="Disordered" evidence="7">
    <location>
        <begin position="1"/>
        <end position="23"/>
    </location>
</feature>
<dbReference type="GO" id="GO:0046961">
    <property type="term" value="F:proton-transporting ATPase activity, rotational mechanism"/>
    <property type="evidence" value="ECO:0007669"/>
    <property type="project" value="InterPro"/>
</dbReference>
<keyword evidence="9" id="KW-1185">Reference proteome</keyword>
<evidence type="ECO:0000256" key="1">
    <source>
        <dbReference type="ARBA" id="ARBA00010066"/>
    </source>
</evidence>
<feature type="coiled-coil region" evidence="6">
    <location>
        <begin position="91"/>
        <end position="140"/>
    </location>
</feature>
<keyword evidence="4 5" id="KW-0406">Ion transport</keyword>
<comment type="similarity">
    <text evidence="1 5">Belongs to the V-ATPase G subunit family.</text>
</comment>
<comment type="subunit">
    <text evidence="5">V-ATPase is a heteromultimeric enzyme made up of two complexes: the ATP-hydrolytic V1 complex and the proton translocation V0 complex.</text>
</comment>
<dbReference type="AlphaFoldDB" id="A0A0G4EH04"/>
<dbReference type="NCBIfam" id="TIGR01147">
    <property type="entry name" value="V_ATP_synt_G"/>
    <property type="match status" value="1"/>
</dbReference>
<comment type="function">
    <text evidence="5">Subunit of the V1 complex of vacuolar(H+)-ATPase (V-ATPase), a multisubunit enzyme composed of a peripheral complex (V1) that hydrolyzes ATP and a membrane integral complex (V0) that translocates protons. V-ATPase is responsible for acidifying and maintaining the pH of intracellular compartments and in some cell types, is targeted to the plasma membrane, where it is responsible for acidifying the extracellular environment.</text>
</comment>
<evidence type="ECO:0000256" key="6">
    <source>
        <dbReference type="SAM" id="Coils"/>
    </source>
</evidence>
<keyword evidence="2 5" id="KW-0813">Transport</keyword>
<keyword evidence="6" id="KW-0175">Coiled coil</keyword>
<keyword evidence="3 5" id="KW-0375">Hydrogen ion transport</keyword>
<feature type="region of interest" description="Disordered" evidence="7">
    <location>
        <begin position="172"/>
        <end position="192"/>
    </location>
</feature>
<evidence type="ECO:0000256" key="2">
    <source>
        <dbReference type="ARBA" id="ARBA00022448"/>
    </source>
</evidence>
<dbReference type="Pfam" id="PF03179">
    <property type="entry name" value="V-ATPase_G"/>
    <property type="match status" value="1"/>
</dbReference>
<evidence type="ECO:0000256" key="3">
    <source>
        <dbReference type="ARBA" id="ARBA00022781"/>
    </source>
</evidence>
<dbReference type="PANTHER" id="PTHR12713:SF11">
    <property type="entry name" value="V-TYPE PROTON ATPASE SUBUNIT G"/>
    <property type="match status" value="1"/>
</dbReference>
<evidence type="ECO:0000313" key="8">
    <source>
        <dbReference type="EMBL" id="CEL95749.1"/>
    </source>
</evidence>
<dbReference type="VEuPathDB" id="CryptoDB:Vbra_4987"/>
<evidence type="ECO:0000256" key="4">
    <source>
        <dbReference type="ARBA" id="ARBA00023065"/>
    </source>
</evidence>
<dbReference type="PANTHER" id="PTHR12713">
    <property type="entry name" value="VACUOLAR ATP SYNTHASE SUBUNIT G"/>
    <property type="match status" value="1"/>
</dbReference>